<accession>A0A8T0I935</accession>
<reference evidence="2" key="1">
    <citation type="submission" date="2020-06" db="EMBL/GenBank/DDBJ databases">
        <title>WGS assembly of Ceratodon purpureus strain R40.</title>
        <authorList>
            <person name="Carey S.B."/>
            <person name="Jenkins J."/>
            <person name="Shu S."/>
            <person name="Lovell J.T."/>
            <person name="Sreedasyam A."/>
            <person name="Maumus F."/>
            <person name="Tiley G.P."/>
            <person name="Fernandez-Pozo N."/>
            <person name="Barry K."/>
            <person name="Chen C."/>
            <person name="Wang M."/>
            <person name="Lipzen A."/>
            <person name="Daum C."/>
            <person name="Saski C.A."/>
            <person name="Payton A.C."/>
            <person name="Mcbreen J.C."/>
            <person name="Conrad R.E."/>
            <person name="Kollar L.M."/>
            <person name="Olsson S."/>
            <person name="Huttunen S."/>
            <person name="Landis J.B."/>
            <person name="Wickett N.J."/>
            <person name="Johnson M.G."/>
            <person name="Rensing S.A."/>
            <person name="Grimwood J."/>
            <person name="Schmutz J."/>
            <person name="Mcdaniel S.F."/>
        </authorList>
    </citation>
    <scope>NUCLEOTIDE SEQUENCE</scope>
    <source>
        <strain evidence="2">R40</strain>
    </source>
</reference>
<evidence type="ECO:0000313" key="2">
    <source>
        <dbReference type="EMBL" id="KAG0578988.1"/>
    </source>
</evidence>
<protein>
    <submittedName>
        <fullName evidence="2">Uncharacterized protein</fullName>
    </submittedName>
</protein>
<feature type="chain" id="PRO_5035896900" evidence="1">
    <location>
        <begin position="27"/>
        <end position="57"/>
    </location>
</feature>
<proteinExistence type="predicted"/>
<dbReference type="EMBL" id="CM026424">
    <property type="protein sequence ID" value="KAG0578988.1"/>
    <property type="molecule type" value="Genomic_DNA"/>
</dbReference>
<comment type="caution">
    <text evidence="2">The sequence shown here is derived from an EMBL/GenBank/DDBJ whole genome shotgun (WGS) entry which is preliminary data.</text>
</comment>
<evidence type="ECO:0000313" key="3">
    <source>
        <dbReference type="Proteomes" id="UP000822688"/>
    </source>
</evidence>
<gene>
    <name evidence="2" type="ORF">KC19_4G064300</name>
</gene>
<evidence type="ECO:0000256" key="1">
    <source>
        <dbReference type="SAM" id="SignalP"/>
    </source>
</evidence>
<sequence>MIAGLSSLSWISSLTWILSVLDNVESGGHMKAHSNSSHLCRHQIFNRASLIELLMYS</sequence>
<name>A0A8T0I935_CERPU</name>
<dbReference type="AlphaFoldDB" id="A0A8T0I935"/>
<keyword evidence="3" id="KW-1185">Reference proteome</keyword>
<feature type="signal peptide" evidence="1">
    <location>
        <begin position="1"/>
        <end position="26"/>
    </location>
</feature>
<dbReference type="Proteomes" id="UP000822688">
    <property type="component" value="Chromosome 4"/>
</dbReference>
<organism evidence="2 3">
    <name type="scientific">Ceratodon purpureus</name>
    <name type="common">Fire moss</name>
    <name type="synonym">Dicranum purpureum</name>
    <dbReference type="NCBI Taxonomy" id="3225"/>
    <lineage>
        <taxon>Eukaryota</taxon>
        <taxon>Viridiplantae</taxon>
        <taxon>Streptophyta</taxon>
        <taxon>Embryophyta</taxon>
        <taxon>Bryophyta</taxon>
        <taxon>Bryophytina</taxon>
        <taxon>Bryopsida</taxon>
        <taxon>Dicranidae</taxon>
        <taxon>Pseudoditrichales</taxon>
        <taxon>Ditrichaceae</taxon>
        <taxon>Ceratodon</taxon>
    </lineage>
</organism>
<keyword evidence="1" id="KW-0732">Signal</keyword>